<keyword evidence="2" id="KW-1185">Reference proteome</keyword>
<proteinExistence type="predicted"/>
<dbReference type="AlphaFoldDB" id="A0A2J7RSQ9"/>
<evidence type="ECO:0000313" key="2">
    <source>
        <dbReference type="Proteomes" id="UP000235965"/>
    </source>
</evidence>
<evidence type="ECO:0000313" key="1">
    <source>
        <dbReference type="EMBL" id="PNF43859.1"/>
    </source>
</evidence>
<comment type="caution">
    <text evidence="1">The sequence shown here is derived from an EMBL/GenBank/DDBJ whole genome shotgun (WGS) entry which is preliminary data.</text>
</comment>
<reference evidence="1 2" key="1">
    <citation type="submission" date="2017-12" db="EMBL/GenBank/DDBJ databases">
        <title>Hemimetabolous genomes reveal molecular basis of termite eusociality.</title>
        <authorList>
            <person name="Harrison M.C."/>
            <person name="Jongepier E."/>
            <person name="Robertson H.M."/>
            <person name="Arning N."/>
            <person name="Bitard-Feildel T."/>
            <person name="Chao H."/>
            <person name="Childers C.P."/>
            <person name="Dinh H."/>
            <person name="Doddapaneni H."/>
            <person name="Dugan S."/>
            <person name="Gowin J."/>
            <person name="Greiner C."/>
            <person name="Han Y."/>
            <person name="Hu H."/>
            <person name="Hughes D.S.T."/>
            <person name="Huylmans A.-K."/>
            <person name="Kemena C."/>
            <person name="Kremer L.P.M."/>
            <person name="Lee S.L."/>
            <person name="Lopez-Ezquerra A."/>
            <person name="Mallet L."/>
            <person name="Monroy-Kuhn J.M."/>
            <person name="Moser A."/>
            <person name="Murali S.C."/>
            <person name="Muzny D.M."/>
            <person name="Otani S."/>
            <person name="Piulachs M.-D."/>
            <person name="Poelchau M."/>
            <person name="Qu J."/>
            <person name="Schaub F."/>
            <person name="Wada-Katsumata A."/>
            <person name="Worley K.C."/>
            <person name="Xie Q."/>
            <person name="Ylla G."/>
            <person name="Poulsen M."/>
            <person name="Gibbs R.A."/>
            <person name="Schal C."/>
            <person name="Richards S."/>
            <person name="Belles X."/>
            <person name="Korb J."/>
            <person name="Bornberg-Bauer E."/>
        </authorList>
    </citation>
    <scope>NUCLEOTIDE SEQUENCE [LARGE SCALE GENOMIC DNA]</scope>
    <source>
        <tissue evidence="1">Whole body</tissue>
    </source>
</reference>
<dbReference type="EMBL" id="NEVH01000251">
    <property type="protein sequence ID" value="PNF43859.1"/>
    <property type="molecule type" value="Genomic_DNA"/>
</dbReference>
<name>A0A2J7RSQ9_9NEOP</name>
<protein>
    <submittedName>
        <fullName evidence="1">Uncharacterized protein</fullName>
    </submittedName>
</protein>
<dbReference type="InParanoid" id="A0A2J7RSQ9"/>
<sequence>MKPCQGSRTIAMVFSRKDSQRMLNCCIPYVVVGTESGEEVGNESSEYEAR</sequence>
<gene>
    <name evidence="1" type="ORF">B7P43_G04226</name>
</gene>
<dbReference type="Proteomes" id="UP000235965">
    <property type="component" value="Unassembled WGS sequence"/>
</dbReference>
<organism evidence="1 2">
    <name type="scientific">Cryptotermes secundus</name>
    <dbReference type="NCBI Taxonomy" id="105785"/>
    <lineage>
        <taxon>Eukaryota</taxon>
        <taxon>Metazoa</taxon>
        <taxon>Ecdysozoa</taxon>
        <taxon>Arthropoda</taxon>
        <taxon>Hexapoda</taxon>
        <taxon>Insecta</taxon>
        <taxon>Pterygota</taxon>
        <taxon>Neoptera</taxon>
        <taxon>Polyneoptera</taxon>
        <taxon>Dictyoptera</taxon>
        <taxon>Blattodea</taxon>
        <taxon>Blattoidea</taxon>
        <taxon>Termitoidae</taxon>
        <taxon>Kalotermitidae</taxon>
        <taxon>Cryptotermitinae</taxon>
        <taxon>Cryptotermes</taxon>
    </lineage>
</organism>
<accession>A0A2J7RSQ9</accession>